<feature type="domain" description="DUF4439" evidence="2">
    <location>
        <begin position="175"/>
        <end position="309"/>
    </location>
</feature>
<evidence type="ECO:0000313" key="4">
    <source>
        <dbReference type="Proteomes" id="UP000215199"/>
    </source>
</evidence>
<keyword evidence="4" id="KW-1185">Reference proteome</keyword>
<feature type="chain" id="PRO_5039477439" description="DUF4439 domain-containing protein" evidence="1">
    <location>
        <begin position="24"/>
        <end position="311"/>
    </location>
</feature>
<dbReference type="AlphaFoldDB" id="A0A229TBU3"/>
<proteinExistence type="predicted"/>
<reference evidence="4" key="1">
    <citation type="submission" date="2017-07" db="EMBL/GenBank/DDBJ databases">
        <title>Comparative genome mining reveals phylogenetic distribution patterns of secondary metabolites in Amycolatopsis.</title>
        <authorList>
            <person name="Adamek M."/>
            <person name="Alanjary M."/>
            <person name="Sales-Ortells H."/>
            <person name="Goodfellow M."/>
            <person name="Bull A.T."/>
            <person name="Kalinowski J."/>
            <person name="Ziemert N."/>
        </authorList>
    </citation>
    <scope>NUCLEOTIDE SEQUENCE [LARGE SCALE GENOMIC DNA]</scope>
    <source>
        <strain evidence="4">H5</strain>
    </source>
</reference>
<dbReference type="Pfam" id="PF14530">
    <property type="entry name" value="DUF4439"/>
    <property type="match status" value="1"/>
</dbReference>
<comment type="caution">
    <text evidence="3">The sequence shown here is derived from an EMBL/GenBank/DDBJ whole genome shotgun (WGS) entry which is preliminary data.</text>
</comment>
<dbReference type="CDD" id="cd00657">
    <property type="entry name" value="Ferritin_like"/>
    <property type="match status" value="1"/>
</dbReference>
<keyword evidence="1" id="KW-0732">Signal</keyword>
<evidence type="ECO:0000259" key="2">
    <source>
        <dbReference type="Pfam" id="PF14530"/>
    </source>
</evidence>
<dbReference type="InterPro" id="IPR006311">
    <property type="entry name" value="TAT_signal"/>
</dbReference>
<dbReference type="InterPro" id="IPR012347">
    <property type="entry name" value="Ferritin-like"/>
</dbReference>
<feature type="signal peptide" evidence="1">
    <location>
        <begin position="1"/>
        <end position="23"/>
    </location>
</feature>
<evidence type="ECO:0000256" key="1">
    <source>
        <dbReference type="SAM" id="SignalP"/>
    </source>
</evidence>
<dbReference type="InterPro" id="IPR009078">
    <property type="entry name" value="Ferritin-like_SF"/>
</dbReference>
<dbReference type="OrthoDB" id="5192349at2"/>
<organism evidence="3 4">
    <name type="scientific">Amycolatopsis vastitatis</name>
    <dbReference type="NCBI Taxonomy" id="1905142"/>
    <lineage>
        <taxon>Bacteria</taxon>
        <taxon>Bacillati</taxon>
        <taxon>Actinomycetota</taxon>
        <taxon>Actinomycetes</taxon>
        <taxon>Pseudonocardiales</taxon>
        <taxon>Pseudonocardiaceae</taxon>
        <taxon>Amycolatopsis</taxon>
    </lineage>
</organism>
<dbReference type="Gene3D" id="1.20.1260.10">
    <property type="match status" value="1"/>
</dbReference>
<dbReference type="RefSeq" id="WP_093947474.1">
    <property type="nucleotide sequence ID" value="NZ_NMUL01000009.1"/>
</dbReference>
<dbReference type="InterPro" id="IPR029447">
    <property type="entry name" value="DUF4439"/>
</dbReference>
<evidence type="ECO:0000313" key="3">
    <source>
        <dbReference type="EMBL" id="OXM68715.1"/>
    </source>
</evidence>
<accession>A0A229TBU3</accession>
<dbReference type="Proteomes" id="UP000215199">
    <property type="component" value="Unassembled WGS sequence"/>
</dbReference>
<dbReference type="EMBL" id="NMUL01000009">
    <property type="protein sequence ID" value="OXM68715.1"/>
    <property type="molecule type" value="Genomic_DNA"/>
</dbReference>
<protein>
    <recommendedName>
        <fullName evidence="2">DUF4439 domain-containing protein</fullName>
    </recommendedName>
</protein>
<gene>
    <name evidence="3" type="ORF">CF165_11540</name>
</gene>
<dbReference type="PROSITE" id="PS51318">
    <property type="entry name" value="TAT"/>
    <property type="match status" value="1"/>
</dbReference>
<sequence>MTGRPTELTRRAALRAGALAALAVPLAACGPGYDESPDPLRPLLAAAEADAAAARALAAGKDADAAGQVADARAAHAAALKSEVDRLNRPAPSPSPAPPAPAALSDLKERLAAARKQAEDLVGGLPRYRAGLVAAVAAGCASLQRLAPALGPGEDAPKVGVAPAAVVPQEAVDPLQVALAAEHAAVWVYGLVSAFLPGDFGDAEKSGAAEHALRRDFLQTMLSASGATPVAPEPAYVPKKPVTDAASAALVVATAEADCASAWLAVINHTDDAGLRTTALHALVAASRRGTPWRSEAGEKPVAIAMPGQAS</sequence>
<name>A0A229TBU3_9PSEU</name>
<dbReference type="SUPFAM" id="SSF47240">
    <property type="entry name" value="Ferritin-like"/>
    <property type="match status" value="1"/>
</dbReference>